<dbReference type="EMBL" id="CM043019">
    <property type="protein sequence ID" value="KAI4460566.1"/>
    <property type="molecule type" value="Genomic_DNA"/>
</dbReference>
<gene>
    <name evidence="1" type="ORF">MML48_5g00009998</name>
</gene>
<sequence length="960" mass="108067">MTSSRIFVTDGGGHIHHLTVTYELDGQNYTVDLNLNRDLLPEGYFHRYQKDGGEVVDKPSSDEVELCHYHGKIRDEPDSWAALSTCDDSLKGVIFDGEEMHYIEKNSVDDEHHYVYKHSDVEETGKRCGYEDHVGGINEILRYKRDIEPIIRGPYNSNKQSRYVELVLVVDNMLYREFNSSLDKVERYCKDVTNIINGLFSQLNVFIALVGVVTWSESNPIEISSNGNMALTNFLRYRRENLIKQHPNDHAQLLSKVIFDNNVVNKALVGPICTYQFSGSITTYHSPIVGVVASTVAHTLGHNFGMQHDTSNCSCPGDSCIMSPSVSAIIPKHWSNCSVEYLELAFQHGMDQCLRNKPKSLFGSSVCGNGFVEPGEECDCGSPEDCANICCDPRTCLLKANATCATGECCNLQTCQIKNAGTVCRYSDRECDLPEYCQGDSEYCPTDVYKANGELCGEGKVILNLLNDDSIRSSVKSFQAYCYDGSCRTRSDQCRVLWGTTGKASDELCYKMNSKGNRHGNCGYDKVTQTYKKCHDNDMLCGLLHCKHQYDRLEFGMESVAVLSHSFLNLKGSIIPCRTAIVDLGLSVVDPGLVPDGAKCGDGRMCVNQTCLPVETVRTRCPNDCSGNGVCNSLGNCHCNVGFAPPTCQHPVEGGPVSDSSSRTADPKGNNHPTKDFKRHVLIQPKIYHSRNKREITTTKNEDNSSHLDHVTLTYDLDGQNYIIDLNLNRDLLPEGYFHRYQKNGSHIVDRPSAEEVELCHYKGKIRDKPDSWAALSTCEDYVKGVIFDGNEMYYIEKNSAEDDHHYLYRHSDIAETGKRCGYEDGADHNHDTDEDDKYPALNRILRYKRDIEPIIRGPYKANKQSRYVELVLVVDNIFYKELDSSRSNVERYCKDITNIINGIYSSLNIFIALVGVVTWTERNEIEFSDNGDTTLTNFLHYRRENLIRSHPNDNAQLIT</sequence>
<keyword evidence="1" id="KW-0645">Protease</keyword>
<name>A0ACB9T1B7_HOLOL</name>
<evidence type="ECO:0000313" key="2">
    <source>
        <dbReference type="Proteomes" id="UP001056778"/>
    </source>
</evidence>
<keyword evidence="2" id="KW-1185">Reference proteome</keyword>
<evidence type="ECO:0000313" key="1">
    <source>
        <dbReference type="EMBL" id="KAI4460566.1"/>
    </source>
</evidence>
<protein>
    <submittedName>
        <fullName evidence="1">Adam a disintegrin and metalloprotease domain</fullName>
    </submittedName>
</protein>
<keyword evidence="1" id="KW-0482">Metalloprotease</keyword>
<dbReference type="Proteomes" id="UP001056778">
    <property type="component" value="Chromosome 5"/>
</dbReference>
<proteinExistence type="predicted"/>
<keyword evidence="1" id="KW-0378">Hydrolase</keyword>
<comment type="caution">
    <text evidence="1">The sequence shown here is derived from an EMBL/GenBank/DDBJ whole genome shotgun (WGS) entry which is preliminary data.</text>
</comment>
<organism evidence="1 2">
    <name type="scientific">Holotrichia oblita</name>
    <name type="common">Chafer beetle</name>
    <dbReference type="NCBI Taxonomy" id="644536"/>
    <lineage>
        <taxon>Eukaryota</taxon>
        <taxon>Metazoa</taxon>
        <taxon>Ecdysozoa</taxon>
        <taxon>Arthropoda</taxon>
        <taxon>Hexapoda</taxon>
        <taxon>Insecta</taxon>
        <taxon>Pterygota</taxon>
        <taxon>Neoptera</taxon>
        <taxon>Endopterygota</taxon>
        <taxon>Coleoptera</taxon>
        <taxon>Polyphaga</taxon>
        <taxon>Scarabaeiformia</taxon>
        <taxon>Scarabaeidae</taxon>
        <taxon>Melolonthinae</taxon>
        <taxon>Holotrichia</taxon>
    </lineage>
</organism>
<accession>A0ACB9T1B7</accession>
<reference evidence="1" key="1">
    <citation type="submission" date="2022-04" db="EMBL/GenBank/DDBJ databases">
        <title>Chromosome-scale genome assembly of Holotrichia oblita Faldermann.</title>
        <authorList>
            <person name="Rongchong L."/>
        </authorList>
    </citation>
    <scope>NUCLEOTIDE SEQUENCE</scope>
    <source>
        <strain evidence="1">81SQS9</strain>
    </source>
</reference>